<dbReference type="HOGENOM" id="CLU_049311_3_1_0"/>
<organism evidence="1 2">
    <name type="scientific">Deinococcus peraridilitoris (strain DSM 19664 / LMG 22246 / CIP 109416 / KR-200)</name>
    <dbReference type="NCBI Taxonomy" id="937777"/>
    <lineage>
        <taxon>Bacteria</taxon>
        <taxon>Thermotogati</taxon>
        <taxon>Deinococcota</taxon>
        <taxon>Deinococci</taxon>
        <taxon>Deinococcales</taxon>
        <taxon>Deinococcaceae</taxon>
        <taxon>Deinococcus</taxon>
    </lineage>
</organism>
<dbReference type="PATRIC" id="fig|937777.3.peg.902"/>
<evidence type="ECO:0000313" key="2">
    <source>
        <dbReference type="Proteomes" id="UP000010467"/>
    </source>
</evidence>
<sequence length="235" mass="25358">MITTFGTPQPLHALCLAPHPDDAEIGAGGTLAQLARLGRPVGILELSRGEQGTLGTPEIRALECVRAGEILGLSWRGQLGLPDGDLGDTPEAAHALAAVLRLVRPQLLFVPHYADRHPDHVGSYQLAKRALHLAALAKAEVPGSSHRAARVLLYQGNAPIQPNVLVDIEQDLITWEAAIRAHASQFSGRAVSETVTPEVIERRKARLMYWGTFAGRRFCEAFESESPLLLAPQSL</sequence>
<proteinExistence type="predicted"/>
<dbReference type="PANTHER" id="PTHR12993:SF30">
    <property type="entry name" value="N-ACETYL-ALPHA-D-GLUCOSAMINYL L-MALATE DEACETYLASE 1"/>
    <property type="match status" value="1"/>
</dbReference>
<dbReference type="InterPro" id="IPR024078">
    <property type="entry name" value="LmbE-like_dom_sf"/>
</dbReference>
<keyword evidence="2" id="KW-1185">Reference proteome</keyword>
<dbReference type="EMBL" id="CP003382">
    <property type="protein sequence ID" value="AFZ66463.1"/>
    <property type="molecule type" value="Genomic_DNA"/>
</dbReference>
<protein>
    <submittedName>
        <fullName evidence="1">Putative LmbE-like protein</fullName>
    </submittedName>
</protein>
<evidence type="ECO:0000313" key="1">
    <source>
        <dbReference type="EMBL" id="AFZ66463.1"/>
    </source>
</evidence>
<dbReference type="RefSeq" id="WP_015234773.1">
    <property type="nucleotide sequence ID" value="NC_019793.1"/>
</dbReference>
<dbReference type="Gene3D" id="3.40.50.10320">
    <property type="entry name" value="LmbE-like"/>
    <property type="match status" value="1"/>
</dbReference>
<name>K9ZXS2_DEIPD</name>
<gene>
    <name evidence="1" type="ordered locus">Deipe_0894</name>
</gene>
<dbReference type="GO" id="GO:0016811">
    <property type="term" value="F:hydrolase activity, acting on carbon-nitrogen (but not peptide) bonds, in linear amides"/>
    <property type="evidence" value="ECO:0007669"/>
    <property type="project" value="TreeGrafter"/>
</dbReference>
<dbReference type="SUPFAM" id="SSF102588">
    <property type="entry name" value="LmbE-like"/>
    <property type="match status" value="1"/>
</dbReference>
<dbReference type="AlphaFoldDB" id="K9ZXS2"/>
<accession>K9ZXS2</accession>
<dbReference type="eggNOG" id="COG2120">
    <property type="taxonomic scope" value="Bacteria"/>
</dbReference>
<dbReference type="InterPro" id="IPR003737">
    <property type="entry name" value="GlcNAc_PI_deacetylase-related"/>
</dbReference>
<dbReference type="Pfam" id="PF02585">
    <property type="entry name" value="PIG-L"/>
    <property type="match status" value="1"/>
</dbReference>
<dbReference type="OrthoDB" id="9778719at2"/>
<dbReference type="Proteomes" id="UP000010467">
    <property type="component" value="Chromosome"/>
</dbReference>
<dbReference type="KEGG" id="dpd:Deipe_0894"/>
<reference evidence="2" key="1">
    <citation type="submission" date="2012-03" db="EMBL/GenBank/DDBJ databases">
        <title>Complete sequence of chromosome of Deinococcus peraridilitoris DSM 19664.</title>
        <authorList>
            <person name="Lucas S."/>
            <person name="Copeland A."/>
            <person name="Lapidus A."/>
            <person name="Glavina del Rio T."/>
            <person name="Dalin E."/>
            <person name="Tice H."/>
            <person name="Bruce D."/>
            <person name="Goodwin L."/>
            <person name="Pitluck S."/>
            <person name="Peters L."/>
            <person name="Mikhailova N."/>
            <person name="Lu M."/>
            <person name="Kyrpides N."/>
            <person name="Mavromatis K."/>
            <person name="Ivanova N."/>
            <person name="Brettin T."/>
            <person name="Detter J.C."/>
            <person name="Han C."/>
            <person name="Larimer F."/>
            <person name="Land M."/>
            <person name="Hauser L."/>
            <person name="Markowitz V."/>
            <person name="Cheng J.-F."/>
            <person name="Hugenholtz P."/>
            <person name="Woyke T."/>
            <person name="Wu D."/>
            <person name="Pukall R."/>
            <person name="Steenblock K."/>
            <person name="Brambilla E."/>
            <person name="Klenk H.-P."/>
            <person name="Eisen J.A."/>
        </authorList>
    </citation>
    <scope>NUCLEOTIDE SEQUENCE [LARGE SCALE GENOMIC DNA]</scope>
    <source>
        <strain evidence="2">DSM 19664 / LMG 22246 / CIP 109416 / KR-200</strain>
    </source>
</reference>
<dbReference type="PANTHER" id="PTHR12993">
    <property type="entry name" value="N-ACETYLGLUCOSAMINYL-PHOSPHATIDYLINOSITOL DE-N-ACETYLASE-RELATED"/>
    <property type="match status" value="1"/>
</dbReference>
<dbReference type="STRING" id="937777.Deipe_0894"/>